<comment type="caution">
    <text evidence="10">The sequence shown here is derived from an EMBL/GenBank/DDBJ whole genome shotgun (WGS) entry which is preliminary data.</text>
</comment>
<feature type="region of interest" description="Disordered" evidence="8">
    <location>
        <begin position="144"/>
        <end position="164"/>
    </location>
</feature>
<feature type="transmembrane region" description="Helical" evidence="9">
    <location>
        <begin position="332"/>
        <end position="365"/>
    </location>
</feature>
<feature type="transmembrane region" description="Helical" evidence="9">
    <location>
        <begin position="12"/>
        <end position="34"/>
    </location>
</feature>
<evidence type="ECO:0000256" key="6">
    <source>
        <dbReference type="ARBA" id="ARBA00022989"/>
    </source>
</evidence>
<name>A0A7V7PPM5_9HYPH</name>
<dbReference type="InterPro" id="IPR002549">
    <property type="entry name" value="AI-2E-like"/>
</dbReference>
<feature type="transmembrane region" description="Helical" evidence="9">
    <location>
        <begin position="182"/>
        <end position="201"/>
    </location>
</feature>
<feature type="transmembrane region" description="Helical" evidence="9">
    <location>
        <begin position="275"/>
        <end position="295"/>
    </location>
</feature>
<keyword evidence="3" id="KW-0813">Transport</keyword>
<feature type="transmembrane region" description="Helical" evidence="9">
    <location>
        <begin position="241"/>
        <end position="269"/>
    </location>
</feature>
<protein>
    <submittedName>
        <fullName evidence="10">AI-2E family transporter</fullName>
    </submittedName>
</protein>
<dbReference type="PANTHER" id="PTHR21716:SF53">
    <property type="entry name" value="PERMEASE PERM-RELATED"/>
    <property type="match status" value="1"/>
</dbReference>
<keyword evidence="4" id="KW-1003">Cell membrane</keyword>
<dbReference type="PANTHER" id="PTHR21716">
    <property type="entry name" value="TRANSMEMBRANE PROTEIN"/>
    <property type="match status" value="1"/>
</dbReference>
<evidence type="ECO:0000256" key="2">
    <source>
        <dbReference type="ARBA" id="ARBA00009773"/>
    </source>
</evidence>
<dbReference type="Pfam" id="PF01594">
    <property type="entry name" value="AI-2E_transport"/>
    <property type="match status" value="1"/>
</dbReference>
<keyword evidence="5 9" id="KW-0812">Transmembrane</keyword>
<organism evidence="10 11">
    <name type="scientific">Plantimonas leprariae</name>
    <dbReference type="NCBI Taxonomy" id="2615207"/>
    <lineage>
        <taxon>Bacteria</taxon>
        <taxon>Pseudomonadati</taxon>
        <taxon>Pseudomonadota</taxon>
        <taxon>Alphaproteobacteria</taxon>
        <taxon>Hyphomicrobiales</taxon>
        <taxon>Aurantimonadaceae</taxon>
        <taxon>Plantimonas</taxon>
    </lineage>
</organism>
<feature type="transmembrane region" description="Helical" evidence="9">
    <location>
        <begin position="70"/>
        <end position="91"/>
    </location>
</feature>
<evidence type="ECO:0000256" key="1">
    <source>
        <dbReference type="ARBA" id="ARBA00004651"/>
    </source>
</evidence>
<gene>
    <name evidence="10" type="ORF">F6X38_10400</name>
</gene>
<accession>A0A7V7PPM5</accession>
<comment type="similarity">
    <text evidence="2">Belongs to the autoinducer-2 exporter (AI-2E) (TC 2.A.86) family.</text>
</comment>
<feature type="transmembrane region" description="Helical" evidence="9">
    <location>
        <begin position="40"/>
        <end position="63"/>
    </location>
</feature>
<evidence type="ECO:0000256" key="3">
    <source>
        <dbReference type="ARBA" id="ARBA00022448"/>
    </source>
</evidence>
<evidence type="ECO:0000256" key="5">
    <source>
        <dbReference type="ARBA" id="ARBA00022692"/>
    </source>
</evidence>
<dbReference type="EMBL" id="VZDO01000007">
    <property type="protein sequence ID" value="KAB0679974.1"/>
    <property type="molecule type" value="Genomic_DNA"/>
</dbReference>
<dbReference type="Proteomes" id="UP000432089">
    <property type="component" value="Unassembled WGS sequence"/>
</dbReference>
<keyword evidence="7 9" id="KW-0472">Membrane</keyword>
<feature type="compositionally biased region" description="Polar residues" evidence="8">
    <location>
        <begin position="144"/>
        <end position="161"/>
    </location>
</feature>
<evidence type="ECO:0000313" key="11">
    <source>
        <dbReference type="Proteomes" id="UP000432089"/>
    </source>
</evidence>
<comment type="subcellular location">
    <subcellularLocation>
        <location evidence="1">Cell membrane</location>
        <topology evidence="1">Multi-pass membrane protein</topology>
    </subcellularLocation>
</comment>
<evidence type="ECO:0000256" key="7">
    <source>
        <dbReference type="ARBA" id="ARBA00023136"/>
    </source>
</evidence>
<evidence type="ECO:0000256" key="4">
    <source>
        <dbReference type="ARBA" id="ARBA00022475"/>
    </source>
</evidence>
<dbReference type="GO" id="GO:0055085">
    <property type="term" value="P:transmembrane transport"/>
    <property type="evidence" value="ECO:0007669"/>
    <property type="project" value="TreeGrafter"/>
</dbReference>
<evidence type="ECO:0000313" key="10">
    <source>
        <dbReference type="EMBL" id="KAB0679974.1"/>
    </source>
</evidence>
<keyword evidence="6 9" id="KW-1133">Transmembrane helix</keyword>
<sequence length="652" mass="69537">MLLDIVTSQKLRFALPLFNALAVSLLILAIGSILYLGREIFVPFALAVLLSFSLAPIVNMLLWARVPSSLAIAGAVTTALVLIALVGYVILNQLSALATELPNYQTTMQRKIEGLASTTGSERGPIAGLVVMLNEMQEDLSNIGQARRQTADQAPNEQKPQPVTIAEETSPFSTVSGFVSPLLHPLATVGIVIIFSIFILAQREDLRNRFIRLAGTDDLQQTTAAIDDAARRLGKLLLTQLAINTAFGVVISLGLLVIGVPSPFLWGIIAGILRFVPYVGAVIGGALPLALAFAVDPGWSMAIWTVALFLVVEPVLGHIIEPLVYGHSSGLSPIAVILAAAIWALIWGPVGLILATPLTICLVVMGRYVQRLAVIDIMLGDRPALSPSQIFYQRMLGGATREAAGQARELLKERALATYYDEIALEGLRLAHEDVARFAVEGDRLETLRASTLGLVKSLETIESPVPKGGSLRPEAAAAADAVGPDTTFARIVRSPSELAPEWRGATPVVCIAGGDPLDLPIASMLGQVLTKHGLNAHVTTMKEVAQNPPTKADVEDVALVCLCFVEPLSTLHLRHTALQVHRVAPKAKVLIGIWRERDPEIVATLKNRLRVNAVVTTLNEALATIFEMSSDRVPAIAAAGEKAKAAQPALA</sequence>
<feature type="transmembrane region" description="Helical" evidence="9">
    <location>
        <begin position="302"/>
        <end position="320"/>
    </location>
</feature>
<reference evidence="10 11" key="1">
    <citation type="submission" date="2019-09" db="EMBL/GenBank/DDBJ databases">
        <title>YIM 132180 draft genome.</title>
        <authorList>
            <person name="Zhang K."/>
        </authorList>
    </citation>
    <scope>NUCLEOTIDE SEQUENCE [LARGE SCALE GENOMIC DNA]</scope>
    <source>
        <strain evidence="10 11">YIM 132180</strain>
    </source>
</reference>
<evidence type="ECO:0000256" key="8">
    <source>
        <dbReference type="SAM" id="MobiDB-lite"/>
    </source>
</evidence>
<evidence type="ECO:0000256" key="9">
    <source>
        <dbReference type="SAM" id="Phobius"/>
    </source>
</evidence>
<dbReference type="GO" id="GO:0005886">
    <property type="term" value="C:plasma membrane"/>
    <property type="evidence" value="ECO:0007669"/>
    <property type="project" value="UniProtKB-SubCell"/>
</dbReference>
<dbReference type="AlphaFoldDB" id="A0A7V7PPM5"/>
<keyword evidence="11" id="KW-1185">Reference proteome</keyword>
<proteinExistence type="inferred from homology"/>